<keyword evidence="3" id="KW-0802">TPR repeat</keyword>
<dbReference type="Gene3D" id="3.40.50.300">
    <property type="entry name" value="P-loop containing nucleotide triphosphate hydrolases"/>
    <property type="match status" value="1"/>
</dbReference>
<dbReference type="InterPro" id="IPR027417">
    <property type="entry name" value="P-loop_NTPase"/>
</dbReference>
<dbReference type="Gene3D" id="3.30.70.1230">
    <property type="entry name" value="Nucleotide cyclase"/>
    <property type="match status" value="2"/>
</dbReference>
<keyword evidence="1" id="KW-0547">Nucleotide-binding</keyword>
<dbReference type="SUPFAM" id="SSF52540">
    <property type="entry name" value="P-loop containing nucleoside triphosphate hydrolases"/>
    <property type="match status" value="1"/>
</dbReference>
<dbReference type="Proteomes" id="UP000001916">
    <property type="component" value="Chromosome"/>
</dbReference>
<dbReference type="CDD" id="cd07302">
    <property type="entry name" value="CHD"/>
    <property type="match status" value="2"/>
</dbReference>
<dbReference type="OrthoDB" id="134626at2"/>
<evidence type="ECO:0000256" key="2">
    <source>
        <dbReference type="ARBA" id="ARBA00022840"/>
    </source>
</evidence>
<dbReference type="KEGG" id="msv:Mesil_0256"/>
<dbReference type="STRING" id="526227.Mesil_0256"/>
<dbReference type="eggNOG" id="COG2114">
    <property type="taxonomic scope" value="Bacteria"/>
</dbReference>
<dbReference type="SMART" id="SM00028">
    <property type="entry name" value="TPR"/>
    <property type="match status" value="5"/>
</dbReference>
<dbReference type="PROSITE" id="PS50125">
    <property type="entry name" value="GUANYLATE_CYCLASE_2"/>
    <property type="match status" value="2"/>
</dbReference>
<dbReference type="Pfam" id="PF13191">
    <property type="entry name" value="AAA_16"/>
    <property type="match status" value="1"/>
</dbReference>
<dbReference type="InterPro" id="IPR011990">
    <property type="entry name" value="TPR-like_helical_dom_sf"/>
</dbReference>
<dbReference type="InterPro" id="IPR001054">
    <property type="entry name" value="A/G_cyclase"/>
</dbReference>
<dbReference type="GO" id="GO:0035556">
    <property type="term" value="P:intracellular signal transduction"/>
    <property type="evidence" value="ECO:0007669"/>
    <property type="project" value="InterPro"/>
</dbReference>
<evidence type="ECO:0000313" key="6">
    <source>
        <dbReference type="Proteomes" id="UP000001916"/>
    </source>
</evidence>
<dbReference type="eggNOG" id="COG1672">
    <property type="taxonomic scope" value="Bacteria"/>
</dbReference>
<dbReference type="Gene3D" id="1.25.40.10">
    <property type="entry name" value="Tetratricopeptide repeat domain"/>
    <property type="match status" value="1"/>
</dbReference>
<dbReference type="GO" id="GO:0009190">
    <property type="term" value="P:cyclic nucleotide biosynthetic process"/>
    <property type="evidence" value="ECO:0007669"/>
    <property type="project" value="InterPro"/>
</dbReference>
<dbReference type="Pfam" id="PF00211">
    <property type="entry name" value="Guanylate_cyc"/>
    <property type="match status" value="1"/>
</dbReference>
<name>D7BHG2_ALLS1</name>
<evidence type="ECO:0000256" key="1">
    <source>
        <dbReference type="ARBA" id="ARBA00022741"/>
    </source>
</evidence>
<dbReference type="GO" id="GO:0005524">
    <property type="term" value="F:ATP binding"/>
    <property type="evidence" value="ECO:0007669"/>
    <property type="project" value="UniProtKB-KW"/>
</dbReference>
<dbReference type="InterPro" id="IPR019734">
    <property type="entry name" value="TPR_rpt"/>
</dbReference>
<dbReference type="InterPro" id="IPR029787">
    <property type="entry name" value="Nucleotide_cyclase"/>
</dbReference>
<dbReference type="PANTHER" id="PTHR16305:SF28">
    <property type="entry name" value="GUANYLATE CYCLASE DOMAIN-CONTAINING PROTEIN"/>
    <property type="match status" value="1"/>
</dbReference>
<sequence>MRRLRFSAQVKDSKNSIAQLGAVEIRKVRGSEVDWRGQAEARQKTLSGSHPTPQGLIEALATYLPIDRQQALAGGWTLPDRTQGAALSVDISGFTALTETLAETLGPHRGAEELTHRLNAIYDALIAEVHRYGGSVIGFSGDAITCWFDQDGGSRAVASALAMQAAMPQVGTVALPEGTSAQLAIRAAVVRGSVRRFSLGDPAIQRMDAIAGRTLDLLAEADHLAEPGEVVVAEGVEGLGELIEVSSWRGDPLGEVRVGLVGGLREPVTPHPWAPLTPAALSEGEVRPWVLPAVYERLRRGQGQFMADLRPVTALFLAFAGVAPDEDDDAGILLDAYIRRVQATLAHYEGTLVQLTFGDKGSYLYATFGAPVAHDDDALNAVSAALELLKPPANLSFIRSVHIGITHGQMYTGAYGSAQRRTYGALGDKTNLAARLMQQAKPGQILCDEEVYQQAQRRWTFEILPSVRVKGKAGKIRVYSPTGQPAGEKPEPPAEKALVGRKEVVARLQAALEALKAGQGQVLFIEGEAGIGKTRLVQELIRRLRELGLSGLLGGGHSIEQQTPYRAWRDVFASYFALEGLNDPLERQERVKRVVQEIAPKLTQRLPLLNDLLNLGLPDTPLTAALDPALRQESLVALLIQLLRAWTQERPLTLILEDAYWLDSLSWDLAVKVAKALLGSGEPLLLVMISRPISEQGLGVQAASALRGMPGSETLEIGALDVEETAELVAARLGLPVEKLPLPLARFVRERSGGNPFFSEELTYTLRDRGLIKLVGGPALEIDPKLFRTHSILPDTLQGLVLSRIDRLPPDRQLTLKISSVIGRNYPYPPLRDSVMRLAALGEPLLRQHLQELMHRSLILLEAPDPEPLYAFKHAITYEVTYQSLLFAQRRQIHRMLAEWYEEVHAADLASVYPLLAHHWMHAAEGSGDPALTLRAKGFLAKAGLRALQLCAYPEALSFLQRALALTPALPEQALERAGLLVSIGIAHEKLADYAAATLALQEALELARVVPDAQTESQVLSELSWIALRKGEYPQAEVLGQRALALAQQAGDKLASANAGSRLGILAFYRGDYPLAVQRFQEGLRLSQEAGDPYRIAGNLNSLGLVAIYQEDYAAATRYFEEALAIARALGNREAVGKFLTNLGLVAERQGDYPLAIRRYEESLAILREIGARHAALLNVLNLGDVATAQGDDEAAGRYYLEVLPEALALGALHVALGTVRGLAGVQARAGNHAQAARLIGLVLSHPASSAEERSSAEPILTFLQDRLPAAALEAALAQGKALLLETVAEELVTLRH</sequence>
<keyword evidence="6" id="KW-1185">Reference proteome</keyword>
<dbReference type="PANTHER" id="PTHR16305">
    <property type="entry name" value="TESTICULAR SOLUBLE ADENYLYL CYCLASE"/>
    <property type="match status" value="1"/>
</dbReference>
<reference evidence="5 6" key="1">
    <citation type="journal article" date="2010" name="Stand. Genomic Sci.">
        <title>Complete genome sequence of Meiothermus silvanus type strain (VI-R2).</title>
        <authorList>
            <person name="Sikorski J."/>
            <person name="Tindall B.J."/>
            <person name="Lowry S."/>
            <person name="Lucas S."/>
            <person name="Nolan M."/>
            <person name="Copeland A."/>
            <person name="Glavina Del Rio T."/>
            <person name="Tice H."/>
            <person name="Cheng J.F."/>
            <person name="Han C."/>
            <person name="Pitluck S."/>
            <person name="Liolios K."/>
            <person name="Ivanova N."/>
            <person name="Mavromatis K."/>
            <person name="Mikhailova N."/>
            <person name="Pati A."/>
            <person name="Goodwin L."/>
            <person name="Chen A."/>
            <person name="Palaniappan K."/>
            <person name="Land M."/>
            <person name="Hauser L."/>
            <person name="Chang Y.J."/>
            <person name="Jeffries C.D."/>
            <person name="Rohde M."/>
            <person name="Goker M."/>
            <person name="Woyke T."/>
            <person name="Bristow J."/>
            <person name="Eisen J.A."/>
            <person name="Markowitz V."/>
            <person name="Hugenholtz P."/>
            <person name="Kyrpides N.C."/>
            <person name="Klenk H.P."/>
            <person name="Lapidus A."/>
        </authorList>
    </citation>
    <scope>NUCLEOTIDE SEQUENCE [LARGE SCALE GENOMIC DNA]</scope>
    <source>
        <strain evidence="6">ATCC 700542 / DSM 9946 / VI-R2</strain>
    </source>
</reference>
<dbReference type="SUPFAM" id="SSF55073">
    <property type="entry name" value="Nucleotide cyclase"/>
    <property type="match status" value="2"/>
</dbReference>
<dbReference type="SUPFAM" id="SSF48452">
    <property type="entry name" value="TPR-like"/>
    <property type="match status" value="2"/>
</dbReference>
<dbReference type="Pfam" id="PF13424">
    <property type="entry name" value="TPR_12"/>
    <property type="match status" value="2"/>
</dbReference>
<evidence type="ECO:0000259" key="4">
    <source>
        <dbReference type="PROSITE" id="PS50125"/>
    </source>
</evidence>
<dbReference type="InterPro" id="IPR041664">
    <property type="entry name" value="AAA_16"/>
</dbReference>
<feature type="domain" description="Guanylate cyclase" evidence="4">
    <location>
        <begin position="303"/>
        <end position="437"/>
    </location>
</feature>
<dbReference type="GO" id="GO:0005737">
    <property type="term" value="C:cytoplasm"/>
    <property type="evidence" value="ECO:0007669"/>
    <property type="project" value="TreeGrafter"/>
</dbReference>
<feature type="repeat" description="TPR" evidence="3">
    <location>
        <begin position="1058"/>
        <end position="1091"/>
    </location>
</feature>
<protein>
    <submittedName>
        <fullName evidence="5">TPR repeat-containing protein</fullName>
    </submittedName>
</protein>
<dbReference type="EMBL" id="CP002042">
    <property type="protein sequence ID" value="ADH62200.1"/>
    <property type="molecule type" value="Genomic_DNA"/>
</dbReference>
<evidence type="ECO:0000256" key="3">
    <source>
        <dbReference type="PROSITE-ProRule" id="PRU00339"/>
    </source>
</evidence>
<dbReference type="PROSITE" id="PS50005">
    <property type="entry name" value="TPR"/>
    <property type="match status" value="1"/>
</dbReference>
<evidence type="ECO:0000313" key="5">
    <source>
        <dbReference type="EMBL" id="ADH62200.1"/>
    </source>
</evidence>
<gene>
    <name evidence="5" type="ordered locus">Mesil_0256</name>
</gene>
<dbReference type="HOGENOM" id="CLU_004435_4_0_0"/>
<dbReference type="GO" id="GO:0004016">
    <property type="term" value="F:adenylate cyclase activity"/>
    <property type="evidence" value="ECO:0007669"/>
    <property type="project" value="TreeGrafter"/>
</dbReference>
<accession>D7BHG2</accession>
<organism evidence="5 6">
    <name type="scientific">Allomeiothermus silvanus (strain ATCC 700542 / DSM 9946 / NBRC 106475 / NCIMB 13440 / VI-R2)</name>
    <name type="common">Thermus silvanus</name>
    <dbReference type="NCBI Taxonomy" id="526227"/>
    <lineage>
        <taxon>Bacteria</taxon>
        <taxon>Thermotogati</taxon>
        <taxon>Deinococcota</taxon>
        <taxon>Deinococci</taxon>
        <taxon>Thermales</taxon>
        <taxon>Thermaceae</taxon>
        <taxon>Allomeiothermus</taxon>
    </lineage>
</organism>
<keyword evidence="2" id="KW-0067">ATP-binding</keyword>
<proteinExistence type="predicted"/>
<feature type="domain" description="Guanylate cyclase" evidence="4">
    <location>
        <begin position="85"/>
        <end position="222"/>
    </location>
</feature>
<dbReference type="eggNOG" id="COG0457">
    <property type="taxonomic scope" value="Bacteria"/>
</dbReference>